<evidence type="ECO:0000259" key="1">
    <source>
        <dbReference type="PROSITE" id="PS51725"/>
    </source>
</evidence>
<evidence type="ECO:0000313" key="2">
    <source>
        <dbReference type="EMBL" id="CED70773.1"/>
    </source>
</evidence>
<keyword evidence="2" id="KW-0503">Monooxygenase</keyword>
<dbReference type="GO" id="GO:0004497">
    <property type="term" value="F:monooxygenase activity"/>
    <property type="evidence" value="ECO:0007669"/>
    <property type="project" value="UniProtKB-KW"/>
</dbReference>
<name>A0A090INA1_9GAMM</name>
<accession>A0A090INA1</accession>
<keyword evidence="2" id="KW-0560">Oxidoreductase</keyword>
<dbReference type="GeneID" id="28540238"/>
<dbReference type="STRING" id="80852.AWOD_I_0679"/>
<dbReference type="Gene3D" id="3.30.70.100">
    <property type="match status" value="1"/>
</dbReference>
<gene>
    <name evidence="2" type="ORF">AWOD_I_0679</name>
</gene>
<organism evidence="2 3">
    <name type="scientific">Aliivibrio wodanis</name>
    <dbReference type="NCBI Taxonomy" id="80852"/>
    <lineage>
        <taxon>Bacteria</taxon>
        <taxon>Pseudomonadati</taxon>
        <taxon>Pseudomonadota</taxon>
        <taxon>Gammaproteobacteria</taxon>
        <taxon>Vibrionales</taxon>
        <taxon>Vibrionaceae</taxon>
        <taxon>Aliivibrio</taxon>
    </lineage>
</organism>
<dbReference type="HOGENOM" id="CLU_131496_5_0_6"/>
<dbReference type="PATRIC" id="fig|80852.17.peg.690"/>
<dbReference type="Pfam" id="PF03992">
    <property type="entry name" value="ABM"/>
    <property type="match status" value="1"/>
</dbReference>
<dbReference type="InterPro" id="IPR007138">
    <property type="entry name" value="ABM_dom"/>
</dbReference>
<dbReference type="SUPFAM" id="SSF54909">
    <property type="entry name" value="Dimeric alpha+beta barrel"/>
    <property type="match status" value="1"/>
</dbReference>
<dbReference type="OrthoDB" id="6912333at2"/>
<dbReference type="InterPro" id="IPR011008">
    <property type="entry name" value="Dimeric_a/b-barrel"/>
</dbReference>
<dbReference type="AlphaFoldDB" id="A0A090INA1"/>
<keyword evidence="3" id="KW-1185">Reference proteome</keyword>
<protein>
    <submittedName>
        <fullName evidence="2">Antibiotic biosynthesis monooxygenase</fullName>
    </submittedName>
</protein>
<sequence length="116" mass="13304">MSKKVYCIAQFLPKEGKLDALFTVLQNLEPNTMREDGCLQYTVTRQLQSPFAEGASFPIAFNEVWADNAAFEAHCQREEIKQFFEQQCIAEDGLVDKWNVCIYTDEPTNFDAPKLD</sequence>
<dbReference type="EMBL" id="LN554846">
    <property type="protein sequence ID" value="CED70773.1"/>
    <property type="molecule type" value="Genomic_DNA"/>
</dbReference>
<evidence type="ECO:0000313" key="3">
    <source>
        <dbReference type="Proteomes" id="UP000032427"/>
    </source>
</evidence>
<reference evidence="3" key="1">
    <citation type="submission" date="2014-09" db="EMBL/GenBank/DDBJ databases">
        <authorList>
            <person name="Hjerde E."/>
        </authorList>
    </citation>
    <scope>NUCLEOTIDE SEQUENCE [LARGE SCALE GENOMIC DNA]</scope>
    <source>
        <strain evidence="3">06/09/139</strain>
    </source>
</reference>
<feature type="domain" description="ABM" evidence="1">
    <location>
        <begin position="5"/>
        <end position="103"/>
    </location>
</feature>
<dbReference type="KEGG" id="awd:AWOD_I_0679"/>
<dbReference type="PROSITE" id="PS51725">
    <property type="entry name" value="ABM"/>
    <property type="match status" value="1"/>
</dbReference>
<proteinExistence type="predicted"/>
<dbReference type="Proteomes" id="UP000032427">
    <property type="component" value="Chromosome 1"/>
</dbReference>